<dbReference type="OrthoDB" id="4139357at2759"/>
<evidence type="ECO:0000256" key="1">
    <source>
        <dbReference type="ARBA" id="ARBA00004141"/>
    </source>
</evidence>
<feature type="transmembrane region" description="Helical" evidence="7">
    <location>
        <begin position="360"/>
        <end position="384"/>
    </location>
</feature>
<feature type="transmembrane region" description="Helical" evidence="7">
    <location>
        <begin position="454"/>
        <end position="477"/>
    </location>
</feature>
<dbReference type="Pfam" id="PF06609">
    <property type="entry name" value="TRI12"/>
    <property type="match status" value="1"/>
</dbReference>
<keyword evidence="5 7" id="KW-0472">Membrane</keyword>
<feature type="transmembrane region" description="Helical" evidence="7">
    <location>
        <begin position="421"/>
        <end position="442"/>
    </location>
</feature>
<dbReference type="InterPro" id="IPR010573">
    <property type="entry name" value="MFS_Str1/Tri12-like"/>
</dbReference>
<dbReference type="PANTHER" id="PTHR23501:SF195">
    <property type="entry name" value="PEP5"/>
    <property type="match status" value="1"/>
</dbReference>
<feature type="region of interest" description="Disordered" evidence="6">
    <location>
        <begin position="1"/>
        <end position="50"/>
    </location>
</feature>
<dbReference type="PROSITE" id="PS50850">
    <property type="entry name" value="MFS"/>
    <property type="match status" value="1"/>
</dbReference>
<gene>
    <name evidence="9" type="ORF">K402DRAFT_422275</name>
</gene>
<evidence type="ECO:0000256" key="3">
    <source>
        <dbReference type="ARBA" id="ARBA00022692"/>
    </source>
</evidence>
<dbReference type="PANTHER" id="PTHR23501">
    <property type="entry name" value="MAJOR FACILITATOR SUPERFAMILY"/>
    <property type="match status" value="1"/>
</dbReference>
<dbReference type="InterPro" id="IPR005829">
    <property type="entry name" value="Sugar_transporter_CS"/>
</dbReference>
<accession>A0A6G1GX11</accession>
<dbReference type="InterPro" id="IPR036259">
    <property type="entry name" value="MFS_trans_sf"/>
</dbReference>
<dbReference type="Gene3D" id="1.20.1250.20">
    <property type="entry name" value="MFS general substrate transporter like domains"/>
    <property type="match status" value="2"/>
</dbReference>
<proteinExistence type="predicted"/>
<protein>
    <submittedName>
        <fullName evidence="9">MFS general substrate transporter</fullName>
    </submittedName>
</protein>
<feature type="transmembrane region" description="Helical" evidence="7">
    <location>
        <begin position="94"/>
        <end position="112"/>
    </location>
</feature>
<evidence type="ECO:0000259" key="8">
    <source>
        <dbReference type="PROSITE" id="PS50850"/>
    </source>
</evidence>
<feature type="transmembrane region" description="Helical" evidence="7">
    <location>
        <begin position="326"/>
        <end position="348"/>
    </location>
</feature>
<dbReference type="Proteomes" id="UP000800041">
    <property type="component" value="Unassembled WGS sequence"/>
</dbReference>
<dbReference type="GO" id="GO:0005886">
    <property type="term" value="C:plasma membrane"/>
    <property type="evidence" value="ECO:0007669"/>
    <property type="project" value="TreeGrafter"/>
</dbReference>
<dbReference type="PROSITE" id="PS00216">
    <property type="entry name" value="SUGAR_TRANSPORT_1"/>
    <property type="match status" value="1"/>
</dbReference>
<comment type="subcellular location">
    <subcellularLocation>
        <location evidence="1">Membrane</location>
        <topology evidence="1">Multi-pass membrane protein</topology>
    </subcellularLocation>
</comment>
<feature type="transmembrane region" description="Helical" evidence="7">
    <location>
        <begin position="124"/>
        <end position="143"/>
    </location>
</feature>
<evidence type="ECO:0000313" key="9">
    <source>
        <dbReference type="EMBL" id="KAF1985327.1"/>
    </source>
</evidence>
<reference evidence="9" key="1">
    <citation type="journal article" date="2020" name="Stud. Mycol.">
        <title>101 Dothideomycetes genomes: a test case for predicting lifestyles and emergence of pathogens.</title>
        <authorList>
            <person name="Haridas S."/>
            <person name="Albert R."/>
            <person name="Binder M."/>
            <person name="Bloem J."/>
            <person name="Labutti K."/>
            <person name="Salamov A."/>
            <person name="Andreopoulos B."/>
            <person name="Baker S."/>
            <person name="Barry K."/>
            <person name="Bills G."/>
            <person name="Bluhm B."/>
            <person name="Cannon C."/>
            <person name="Castanera R."/>
            <person name="Culley D."/>
            <person name="Daum C."/>
            <person name="Ezra D."/>
            <person name="Gonzalez J."/>
            <person name="Henrissat B."/>
            <person name="Kuo A."/>
            <person name="Liang C."/>
            <person name="Lipzen A."/>
            <person name="Lutzoni F."/>
            <person name="Magnuson J."/>
            <person name="Mondo S."/>
            <person name="Nolan M."/>
            <person name="Ohm R."/>
            <person name="Pangilinan J."/>
            <person name="Park H.-J."/>
            <person name="Ramirez L."/>
            <person name="Alfaro M."/>
            <person name="Sun H."/>
            <person name="Tritt A."/>
            <person name="Yoshinaga Y."/>
            <person name="Zwiers L.-H."/>
            <person name="Turgeon B."/>
            <person name="Goodwin S."/>
            <person name="Spatafora J."/>
            <person name="Crous P."/>
            <person name="Grigoriev I."/>
        </authorList>
    </citation>
    <scope>NUCLEOTIDE SEQUENCE</scope>
    <source>
        <strain evidence="9">CBS 113979</strain>
    </source>
</reference>
<feature type="transmembrane region" description="Helical" evidence="7">
    <location>
        <begin position="256"/>
        <end position="275"/>
    </location>
</feature>
<evidence type="ECO:0000256" key="7">
    <source>
        <dbReference type="SAM" id="Phobius"/>
    </source>
</evidence>
<sequence>MADQKDPTLTQIEKLATNTTNDSQSQDLTVVPSSVPIKSGEKDGGSSPGEARMTKAKWLAFVALALSYTTSSQQSNCTATILKLVDEELGPTTYYNWMLSTYTILLATTLPLSGGLSDIFGRRAFFLAGSLIALTGTIIALAAQSTNQMIVAMGIKGIGAGCQQLALAAVSELVPSKHRGYAQAGLDLLALPWTVFGALTGNAMVKYYTLSFRINFIIGVILNVLSFASAWFWYFPPAGVVVQGKSRWRQLAELDWIGVFLMAAGLVLFLVGIGLGGTQFAWDSAGAVAPIVIGVLLILTFGLWEWKVAKNPFMAHELFVGRGRTFGLLLPITFVGGMSFYSAAAFWTQQVYGMFSTDPIRVGVLTIPGGFGGAFGGFLGGALFGKHKMFSTRLMLLYGLCFKVIGDGIMTSVGPNDIPRALGAGFLAMVGVGWLTVALIVAVQLSCPDEHIGLVTLLTGSVRSIGGSVAIVAYTAIIQNTMRDDAGPRIARDVLPLGAPLRAIPTLVKDLIDGNIEGALAIPNITASVVRVAANTLRYSWGLAFKNVYTTSAAFGALAIVLALFTKDVAKNMNDNVAVRLQNEKKESSNDVKV</sequence>
<keyword evidence="2" id="KW-0813">Transport</keyword>
<feature type="domain" description="Major facilitator superfamily (MFS) profile" evidence="8">
    <location>
        <begin position="60"/>
        <end position="571"/>
    </location>
</feature>
<feature type="transmembrane region" description="Helical" evidence="7">
    <location>
        <begin position="287"/>
        <end position="306"/>
    </location>
</feature>
<evidence type="ECO:0000256" key="5">
    <source>
        <dbReference type="ARBA" id="ARBA00023136"/>
    </source>
</evidence>
<dbReference type="InterPro" id="IPR020846">
    <property type="entry name" value="MFS_dom"/>
</dbReference>
<keyword evidence="4 7" id="KW-1133">Transmembrane helix</keyword>
<dbReference type="EMBL" id="ML977163">
    <property type="protein sequence ID" value="KAF1985327.1"/>
    <property type="molecule type" value="Genomic_DNA"/>
</dbReference>
<organism evidence="9 10">
    <name type="scientific">Aulographum hederae CBS 113979</name>
    <dbReference type="NCBI Taxonomy" id="1176131"/>
    <lineage>
        <taxon>Eukaryota</taxon>
        <taxon>Fungi</taxon>
        <taxon>Dikarya</taxon>
        <taxon>Ascomycota</taxon>
        <taxon>Pezizomycotina</taxon>
        <taxon>Dothideomycetes</taxon>
        <taxon>Pleosporomycetidae</taxon>
        <taxon>Aulographales</taxon>
        <taxon>Aulographaceae</taxon>
    </lineage>
</organism>
<evidence type="ECO:0000256" key="6">
    <source>
        <dbReference type="SAM" id="MobiDB-lite"/>
    </source>
</evidence>
<keyword evidence="10" id="KW-1185">Reference proteome</keyword>
<dbReference type="GO" id="GO:0022857">
    <property type="term" value="F:transmembrane transporter activity"/>
    <property type="evidence" value="ECO:0007669"/>
    <property type="project" value="InterPro"/>
</dbReference>
<feature type="compositionally biased region" description="Polar residues" evidence="6">
    <location>
        <begin position="7"/>
        <end position="32"/>
    </location>
</feature>
<feature type="transmembrane region" description="Helical" evidence="7">
    <location>
        <begin position="396"/>
        <end position="415"/>
    </location>
</feature>
<feature type="transmembrane region" description="Helical" evidence="7">
    <location>
        <begin position="548"/>
        <end position="565"/>
    </location>
</feature>
<evidence type="ECO:0000256" key="4">
    <source>
        <dbReference type="ARBA" id="ARBA00022989"/>
    </source>
</evidence>
<dbReference type="AlphaFoldDB" id="A0A6G1GX11"/>
<evidence type="ECO:0000313" key="10">
    <source>
        <dbReference type="Proteomes" id="UP000800041"/>
    </source>
</evidence>
<feature type="transmembrane region" description="Helical" evidence="7">
    <location>
        <begin position="214"/>
        <end position="235"/>
    </location>
</feature>
<dbReference type="SUPFAM" id="SSF103473">
    <property type="entry name" value="MFS general substrate transporter"/>
    <property type="match status" value="1"/>
</dbReference>
<evidence type="ECO:0000256" key="2">
    <source>
        <dbReference type="ARBA" id="ARBA00022448"/>
    </source>
</evidence>
<name>A0A6G1GX11_9PEZI</name>
<keyword evidence="3 7" id="KW-0812">Transmembrane</keyword>